<dbReference type="GO" id="GO:0055086">
    <property type="term" value="P:nucleobase-containing small molecule metabolic process"/>
    <property type="evidence" value="ECO:0007669"/>
    <property type="project" value="UniProtKB-ARBA"/>
</dbReference>
<dbReference type="NCBIfam" id="NF005314">
    <property type="entry name" value="PRK06848.1"/>
    <property type="match status" value="1"/>
</dbReference>
<evidence type="ECO:0000256" key="4">
    <source>
        <dbReference type="ARBA" id="ARBA00022833"/>
    </source>
</evidence>
<dbReference type="InterPro" id="IPR016192">
    <property type="entry name" value="APOBEC/CMP_deaminase_Zn-bd"/>
</dbReference>
<dbReference type="GO" id="GO:0005829">
    <property type="term" value="C:cytosol"/>
    <property type="evidence" value="ECO:0007669"/>
    <property type="project" value="TreeGrafter"/>
</dbReference>
<reference evidence="6 7" key="1">
    <citation type="submission" date="2019-06" db="EMBL/GenBank/DDBJ databases">
        <authorList>
            <person name="Li M."/>
        </authorList>
    </citation>
    <scope>NUCLEOTIDE SEQUENCE [LARGE SCALE GENOMIC DNA]</scope>
    <source>
        <strain evidence="6 7">BGMRC6574</strain>
    </source>
</reference>
<dbReference type="InterPro" id="IPR002125">
    <property type="entry name" value="CMP_dCMP_dom"/>
</dbReference>
<evidence type="ECO:0000259" key="5">
    <source>
        <dbReference type="PROSITE" id="PS51747"/>
    </source>
</evidence>
<dbReference type="GO" id="GO:0008270">
    <property type="term" value="F:zinc ion binding"/>
    <property type="evidence" value="ECO:0007669"/>
    <property type="project" value="InterPro"/>
</dbReference>
<dbReference type="Gene3D" id="3.40.140.10">
    <property type="entry name" value="Cytidine Deaminase, domain 2"/>
    <property type="match status" value="1"/>
</dbReference>
<dbReference type="PANTHER" id="PTHR11644:SF2">
    <property type="entry name" value="CYTIDINE DEAMINASE"/>
    <property type="match status" value="1"/>
</dbReference>
<feature type="domain" description="CMP/dCMP-type deaminase" evidence="5">
    <location>
        <begin position="4"/>
        <end position="135"/>
    </location>
</feature>
<dbReference type="OrthoDB" id="9795347at2"/>
<gene>
    <name evidence="6" type="ORF">FJU11_00185</name>
</gene>
<organism evidence="6 7">
    <name type="scientific">Pararhizobium mangrovi</name>
    <dbReference type="NCBI Taxonomy" id="2590452"/>
    <lineage>
        <taxon>Bacteria</taxon>
        <taxon>Pseudomonadati</taxon>
        <taxon>Pseudomonadota</taxon>
        <taxon>Alphaproteobacteria</taxon>
        <taxon>Hyphomicrobiales</taxon>
        <taxon>Rhizobiaceae</taxon>
        <taxon>Rhizobium/Agrobacterium group</taxon>
        <taxon>Pararhizobium</taxon>
    </lineage>
</organism>
<evidence type="ECO:0000313" key="7">
    <source>
        <dbReference type="Proteomes" id="UP000320314"/>
    </source>
</evidence>
<dbReference type="InterPro" id="IPR050202">
    <property type="entry name" value="Cyt/Deoxycyt_deaminase"/>
</dbReference>
<dbReference type="Pfam" id="PF00383">
    <property type="entry name" value="dCMP_cyt_deam_1"/>
    <property type="match status" value="1"/>
</dbReference>
<evidence type="ECO:0000313" key="6">
    <source>
        <dbReference type="EMBL" id="TPW32682.1"/>
    </source>
</evidence>
<dbReference type="PROSITE" id="PS00903">
    <property type="entry name" value="CYT_DCMP_DEAMINASES_1"/>
    <property type="match status" value="1"/>
</dbReference>
<sequence>MLEERQRLLVDMARDAIRTRYSAGRHHVGCALVTRSGRIYTGVHLECTIGRITVCAEAVAIGAAATAGDAASIAAIVAVRQQGPDDPEPRIVSPCGMCREMIADYAPDAEIIVPGPDGARIASVQTLLPERYSRS</sequence>
<keyword evidence="7" id="KW-1185">Reference proteome</keyword>
<dbReference type="PANTHER" id="PTHR11644">
    <property type="entry name" value="CYTIDINE DEAMINASE"/>
    <property type="match status" value="1"/>
</dbReference>
<dbReference type="GO" id="GO:0042802">
    <property type="term" value="F:identical protein binding"/>
    <property type="evidence" value="ECO:0007669"/>
    <property type="project" value="UniProtKB-ARBA"/>
</dbReference>
<accession>A0A506UH96</accession>
<proteinExistence type="inferred from homology"/>
<dbReference type="GO" id="GO:0004126">
    <property type="term" value="F:cytidine deaminase activity"/>
    <property type="evidence" value="ECO:0007669"/>
    <property type="project" value="TreeGrafter"/>
</dbReference>
<dbReference type="Proteomes" id="UP000320314">
    <property type="component" value="Unassembled WGS sequence"/>
</dbReference>
<dbReference type="EMBL" id="VHLH01000001">
    <property type="protein sequence ID" value="TPW32682.1"/>
    <property type="molecule type" value="Genomic_DNA"/>
</dbReference>
<dbReference type="AlphaFoldDB" id="A0A506UH96"/>
<keyword evidence="2" id="KW-0479">Metal-binding</keyword>
<evidence type="ECO:0000256" key="3">
    <source>
        <dbReference type="ARBA" id="ARBA00022801"/>
    </source>
</evidence>
<dbReference type="CDD" id="cd01283">
    <property type="entry name" value="cytidine_deaminase"/>
    <property type="match status" value="1"/>
</dbReference>
<name>A0A506UH96_9HYPH</name>
<dbReference type="GO" id="GO:0072527">
    <property type="term" value="P:pyrimidine-containing compound metabolic process"/>
    <property type="evidence" value="ECO:0007669"/>
    <property type="project" value="UniProtKB-ARBA"/>
</dbReference>
<dbReference type="InterPro" id="IPR016193">
    <property type="entry name" value="Cytidine_deaminase-like"/>
</dbReference>
<dbReference type="PROSITE" id="PS51747">
    <property type="entry name" value="CYT_DCMP_DEAMINASES_2"/>
    <property type="match status" value="1"/>
</dbReference>
<dbReference type="SUPFAM" id="SSF53927">
    <property type="entry name" value="Cytidine deaminase-like"/>
    <property type="match status" value="1"/>
</dbReference>
<comment type="similarity">
    <text evidence="1">Belongs to the cytidine and deoxycytidylate deaminase family.</text>
</comment>
<keyword evidence="3" id="KW-0378">Hydrolase</keyword>
<evidence type="ECO:0000256" key="2">
    <source>
        <dbReference type="ARBA" id="ARBA00022723"/>
    </source>
</evidence>
<evidence type="ECO:0000256" key="1">
    <source>
        <dbReference type="ARBA" id="ARBA00006576"/>
    </source>
</evidence>
<keyword evidence="4" id="KW-0862">Zinc</keyword>
<comment type="caution">
    <text evidence="6">The sequence shown here is derived from an EMBL/GenBank/DDBJ whole genome shotgun (WGS) entry which is preliminary data.</text>
</comment>
<protein>
    <submittedName>
        <fullName evidence="6">Cytidine deaminase</fullName>
    </submittedName>
</protein>